<dbReference type="Proteomes" id="UP000325577">
    <property type="component" value="Linkage Group LG4"/>
</dbReference>
<organism evidence="5 6">
    <name type="scientific">Nyssa sinensis</name>
    <dbReference type="NCBI Taxonomy" id="561372"/>
    <lineage>
        <taxon>Eukaryota</taxon>
        <taxon>Viridiplantae</taxon>
        <taxon>Streptophyta</taxon>
        <taxon>Embryophyta</taxon>
        <taxon>Tracheophyta</taxon>
        <taxon>Spermatophyta</taxon>
        <taxon>Magnoliopsida</taxon>
        <taxon>eudicotyledons</taxon>
        <taxon>Gunneridae</taxon>
        <taxon>Pentapetalae</taxon>
        <taxon>asterids</taxon>
        <taxon>Cornales</taxon>
        <taxon>Nyssaceae</taxon>
        <taxon>Nyssa</taxon>
    </lineage>
</organism>
<dbReference type="GO" id="GO:0003677">
    <property type="term" value="F:DNA binding"/>
    <property type="evidence" value="ECO:0007669"/>
    <property type="project" value="UniProtKB-KW"/>
</dbReference>
<dbReference type="OrthoDB" id="1937726at2759"/>
<dbReference type="EMBL" id="CM018047">
    <property type="protein sequence ID" value="KAA8524372.1"/>
    <property type="molecule type" value="Genomic_DNA"/>
</dbReference>
<gene>
    <name evidence="5" type="ORF">F0562_010795</name>
</gene>
<dbReference type="InterPro" id="IPR008906">
    <property type="entry name" value="HATC_C_dom"/>
</dbReference>
<protein>
    <recommendedName>
        <fullName evidence="7">HAT C-terminal dimerisation domain-containing protein</fullName>
    </recommendedName>
</protein>
<feature type="domain" description="HAT C-terminal dimerisation" evidence="3">
    <location>
        <begin position="361"/>
        <end position="442"/>
    </location>
</feature>
<evidence type="ECO:0008006" key="7">
    <source>
        <dbReference type="Google" id="ProtNLM"/>
    </source>
</evidence>
<dbReference type="InterPro" id="IPR012337">
    <property type="entry name" value="RNaseH-like_sf"/>
</dbReference>
<dbReference type="PANTHER" id="PTHR46481">
    <property type="entry name" value="ZINC FINGER BED DOMAIN-CONTAINING PROTEIN 4"/>
    <property type="match status" value="1"/>
</dbReference>
<dbReference type="Pfam" id="PF14372">
    <property type="entry name" value="hAT-like_RNase-H"/>
    <property type="match status" value="1"/>
</dbReference>
<reference evidence="5 6" key="1">
    <citation type="submission" date="2019-09" db="EMBL/GenBank/DDBJ databases">
        <title>A chromosome-level genome assembly of the Chinese tupelo Nyssa sinensis.</title>
        <authorList>
            <person name="Yang X."/>
            <person name="Kang M."/>
            <person name="Yang Y."/>
            <person name="Xiong H."/>
            <person name="Wang M."/>
            <person name="Zhang Z."/>
            <person name="Wang Z."/>
            <person name="Wu H."/>
            <person name="Ma T."/>
            <person name="Liu J."/>
            <person name="Xi Z."/>
        </authorList>
    </citation>
    <scope>NUCLEOTIDE SEQUENCE [LARGE SCALE GENOMIC DNA]</scope>
    <source>
        <strain evidence="5">J267</strain>
        <tissue evidence="5">Leaf</tissue>
    </source>
</reference>
<evidence type="ECO:0000259" key="3">
    <source>
        <dbReference type="Pfam" id="PF05699"/>
    </source>
</evidence>
<dbReference type="GO" id="GO:0046983">
    <property type="term" value="F:protein dimerization activity"/>
    <property type="evidence" value="ECO:0007669"/>
    <property type="project" value="InterPro"/>
</dbReference>
<feature type="compositionally biased region" description="Low complexity" evidence="2">
    <location>
        <begin position="51"/>
        <end position="68"/>
    </location>
</feature>
<keyword evidence="6" id="KW-1185">Reference proteome</keyword>
<evidence type="ECO:0000256" key="1">
    <source>
        <dbReference type="ARBA" id="ARBA00023125"/>
    </source>
</evidence>
<proteinExistence type="predicted"/>
<evidence type="ECO:0000256" key="2">
    <source>
        <dbReference type="SAM" id="MobiDB-lite"/>
    </source>
</evidence>
<dbReference type="InterPro" id="IPR052035">
    <property type="entry name" value="ZnF_BED_domain_contain"/>
</dbReference>
<name>A0A5J5A3J3_9ASTE</name>
<feature type="region of interest" description="Disordered" evidence="2">
    <location>
        <begin position="46"/>
        <end position="68"/>
    </location>
</feature>
<evidence type="ECO:0000313" key="5">
    <source>
        <dbReference type="EMBL" id="KAA8524372.1"/>
    </source>
</evidence>
<dbReference type="PANTHER" id="PTHR46481:SF11">
    <property type="entry name" value="ZINC FINGER BED DOMAIN-CONTAINING PROTEIN RICESLEEPER 2-LIKE"/>
    <property type="match status" value="1"/>
</dbReference>
<dbReference type="AlphaFoldDB" id="A0A5J5A3J3"/>
<feature type="domain" description="hAT-like transposase RNase-H fold" evidence="4">
    <location>
        <begin position="261"/>
        <end position="312"/>
    </location>
</feature>
<keyword evidence="1" id="KW-0238">DNA-binding</keyword>
<accession>A0A5J5A3J3</accession>
<sequence length="462" mass="52332">MSEQREIHLCSTPVDLSPFTPIDSSPFTPIDSSPLTLIDSSPLTPVESNALTPVDSTPSLTPTSTSTQVSPRKRKLTSIVWNDFKKVKRYSNSLQPMFKMISRNTLKSDILKIYEREKSKTIKLLENVESRISLTSDIWTSNQTKKGFMAVTTHFIDDAWVLQSRILRFIYVPAPHNKEVLSDALVDCLSDWNIDRKLSTITLDNCTTNDAIIDNIGSKLDSSSLLLDGRVLHMRCCAHILNLIVKDGLEVIGQGIKRIRDSVVFWTAPQVVLDPRYKLRLVSYYFEKIYGEGAQFEVEKIRQDCYDLLHEYKTKSRSIDTSVGGETSYFHLGASNLSKDELFDYDLYVSSGSSDVNVKSELDIYLEEQVLPRTLDFDILNWWKENGTKYPTLQRIAQDILAISVLTVASESAFSTSGRLVSPHRSRLHPITLEALMCSQRSLKQEGFTSIYDEDNSDDDNV</sequence>
<dbReference type="InterPro" id="IPR025525">
    <property type="entry name" value="hAT-like_transposase_RNase-H"/>
</dbReference>
<dbReference type="SUPFAM" id="SSF53098">
    <property type="entry name" value="Ribonuclease H-like"/>
    <property type="match status" value="1"/>
</dbReference>
<evidence type="ECO:0000313" key="6">
    <source>
        <dbReference type="Proteomes" id="UP000325577"/>
    </source>
</evidence>
<dbReference type="Pfam" id="PF05699">
    <property type="entry name" value="Dimer_Tnp_hAT"/>
    <property type="match status" value="1"/>
</dbReference>
<evidence type="ECO:0000259" key="4">
    <source>
        <dbReference type="Pfam" id="PF14372"/>
    </source>
</evidence>